<sequence>MRSTACSPASTDAMLAGASISGPGNGQGGGPGSPLSGHAGGGAAGGAGGAGGSRAGRQLPGAAAIHAGASGNPNNGSILLLLSLFLLLLVFFIVLNANSVQTVQKVKAVAASLERTFPSFVIDPRLRDGMEPVASRAGTVFAVQRLESVGTLFATAVAVAKVEVVAPGQLLEVRLPADDLFVPGTMVLRPDRQGLIDRIADALRQSRQGERVELDALLGIGPTGTPSQPPGPVARAGALARALVADGAPVGNVTVGIERGEPGGVRLLFSLRWAEAPKGDGQVGAPGRAEAPR</sequence>
<dbReference type="Proteomes" id="UP001244552">
    <property type="component" value="Unassembled WGS sequence"/>
</dbReference>
<evidence type="ECO:0000256" key="1">
    <source>
        <dbReference type="SAM" id="MobiDB-lite"/>
    </source>
</evidence>
<organism evidence="3 4">
    <name type="scientific">Azospirillum picis</name>
    <dbReference type="NCBI Taxonomy" id="488438"/>
    <lineage>
        <taxon>Bacteria</taxon>
        <taxon>Pseudomonadati</taxon>
        <taxon>Pseudomonadota</taxon>
        <taxon>Alphaproteobacteria</taxon>
        <taxon>Rhodospirillales</taxon>
        <taxon>Azospirillaceae</taxon>
        <taxon>Azospirillum</taxon>
    </lineage>
</organism>
<keyword evidence="2" id="KW-0472">Membrane</keyword>
<dbReference type="EMBL" id="JAUSVU010000031">
    <property type="protein sequence ID" value="MDQ0536773.1"/>
    <property type="molecule type" value="Genomic_DNA"/>
</dbReference>
<dbReference type="RefSeq" id="WP_246513701.1">
    <property type="nucleotide sequence ID" value="NZ_JAGINO010000031.1"/>
</dbReference>
<reference evidence="3 4" key="1">
    <citation type="submission" date="2023-07" db="EMBL/GenBank/DDBJ databases">
        <title>Genomic Encyclopedia of Type Strains, Phase IV (KMG-IV): sequencing the most valuable type-strain genomes for metagenomic binning, comparative biology and taxonomic classification.</title>
        <authorList>
            <person name="Goeker M."/>
        </authorList>
    </citation>
    <scope>NUCLEOTIDE SEQUENCE [LARGE SCALE GENOMIC DNA]</scope>
    <source>
        <strain evidence="3 4">DSM 19922</strain>
    </source>
</reference>
<evidence type="ECO:0000313" key="4">
    <source>
        <dbReference type="Proteomes" id="UP001244552"/>
    </source>
</evidence>
<evidence type="ECO:0000256" key="2">
    <source>
        <dbReference type="SAM" id="Phobius"/>
    </source>
</evidence>
<keyword evidence="2" id="KW-1133">Transmembrane helix</keyword>
<evidence type="ECO:0008006" key="5">
    <source>
        <dbReference type="Google" id="ProtNLM"/>
    </source>
</evidence>
<keyword evidence="4" id="KW-1185">Reference proteome</keyword>
<gene>
    <name evidence="3" type="ORF">QO018_005671</name>
</gene>
<keyword evidence="2" id="KW-0812">Transmembrane</keyword>
<feature type="region of interest" description="Disordered" evidence="1">
    <location>
        <begin position="17"/>
        <end position="53"/>
    </location>
</feature>
<comment type="caution">
    <text evidence="3">The sequence shown here is derived from an EMBL/GenBank/DDBJ whole genome shotgun (WGS) entry which is preliminary data.</text>
</comment>
<proteinExistence type="predicted"/>
<accession>A0ABU0MTF9</accession>
<protein>
    <recommendedName>
        <fullName evidence="5">Motility protein B-like N-terminal domain-containing protein</fullName>
    </recommendedName>
</protein>
<feature type="transmembrane region" description="Helical" evidence="2">
    <location>
        <begin position="78"/>
        <end position="97"/>
    </location>
</feature>
<evidence type="ECO:0000313" key="3">
    <source>
        <dbReference type="EMBL" id="MDQ0536773.1"/>
    </source>
</evidence>
<feature type="compositionally biased region" description="Gly residues" evidence="1">
    <location>
        <begin position="23"/>
        <end position="53"/>
    </location>
</feature>
<name>A0ABU0MTF9_9PROT</name>